<organism evidence="2 3">
    <name type="scientific">Hirundo rustica rustica</name>
    <dbReference type="NCBI Taxonomy" id="333673"/>
    <lineage>
        <taxon>Eukaryota</taxon>
        <taxon>Metazoa</taxon>
        <taxon>Chordata</taxon>
        <taxon>Craniata</taxon>
        <taxon>Vertebrata</taxon>
        <taxon>Euteleostomi</taxon>
        <taxon>Archelosauria</taxon>
        <taxon>Archosauria</taxon>
        <taxon>Dinosauria</taxon>
        <taxon>Saurischia</taxon>
        <taxon>Theropoda</taxon>
        <taxon>Coelurosauria</taxon>
        <taxon>Aves</taxon>
        <taxon>Neognathae</taxon>
        <taxon>Neoaves</taxon>
        <taxon>Telluraves</taxon>
        <taxon>Australaves</taxon>
        <taxon>Passeriformes</taxon>
        <taxon>Sylvioidea</taxon>
        <taxon>Hirundinidae</taxon>
        <taxon>Hirundo</taxon>
    </lineage>
</organism>
<feature type="compositionally biased region" description="Basic and acidic residues" evidence="1">
    <location>
        <begin position="94"/>
        <end position="104"/>
    </location>
</feature>
<comment type="caution">
    <text evidence="2">The sequence shown here is derived from an EMBL/GenBank/DDBJ whole genome shotgun (WGS) entry which is preliminary data.</text>
</comment>
<dbReference type="Proteomes" id="UP000269221">
    <property type="component" value="Unassembled WGS sequence"/>
</dbReference>
<sequence length="129" mass="15160">MLFILFTDIGSRCKKTKSSQKPLQGPEAHCKLGKSYSVHQQVHKAFVVKGFTGLQRITGETEAYPNARKKANEIIHLPFALRLKRCWKKKKKKEEKEKKKEKEKEKKKKKKEKEKKKDDDDQTKHKVVL</sequence>
<keyword evidence="3" id="KW-1185">Reference proteome</keyword>
<name>A0A3M0JDG1_HIRRU</name>
<evidence type="ECO:0000313" key="2">
    <source>
        <dbReference type="EMBL" id="RMB98360.1"/>
    </source>
</evidence>
<evidence type="ECO:0000313" key="3">
    <source>
        <dbReference type="Proteomes" id="UP000269221"/>
    </source>
</evidence>
<feature type="compositionally biased region" description="Basic residues" evidence="1">
    <location>
        <begin position="105"/>
        <end position="114"/>
    </location>
</feature>
<reference evidence="2 3" key="1">
    <citation type="submission" date="2018-07" db="EMBL/GenBank/DDBJ databases">
        <title>A high quality draft genome assembly of the barn swallow (H. rustica rustica).</title>
        <authorList>
            <person name="Formenti G."/>
            <person name="Chiara M."/>
            <person name="Poveda L."/>
            <person name="Francoijs K.-J."/>
            <person name="Bonisoli-Alquati A."/>
            <person name="Canova L."/>
            <person name="Gianfranceschi L."/>
            <person name="Horner D.S."/>
            <person name="Saino N."/>
        </authorList>
    </citation>
    <scope>NUCLEOTIDE SEQUENCE [LARGE SCALE GENOMIC DNA]</scope>
    <source>
        <strain evidence="2">Chelidonia</strain>
        <tissue evidence="2">Blood</tissue>
    </source>
</reference>
<dbReference type="EMBL" id="QRBI01000153">
    <property type="protein sequence ID" value="RMB98360.1"/>
    <property type="molecule type" value="Genomic_DNA"/>
</dbReference>
<protein>
    <submittedName>
        <fullName evidence="2">Uncharacterized protein</fullName>
    </submittedName>
</protein>
<proteinExistence type="predicted"/>
<accession>A0A3M0JDG1</accession>
<evidence type="ECO:0000256" key="1">
    <source>
        <dbReference type="SAM" id="MobiDB-lite"/>
    </source>
</evidence>
<dbReference type="AlphaFoldDB" id="A0A3M0JDG1"/>
<feature type="region of interest" description="Disordered" evidence="1">
    <location>
        <begin position="88"/>
        <end position="129"/>
    </location>
</feature>
<feature type="compositionally biased region" description="Basic and acidic residues" evidence="1">
    <location>
        <begin position="115"/>
        <end position="129"/>
    </location>
</feature>
<gene>
    <name evidence="2" type="ORF">DUI87_25266</name>
</gene>